<proteinExistence type="predicted"/>
<feature type="non-terminal residue" evidence="1">
    <location>
        <position position="79"/>
    </location>
</feature>
<accession>A0AAD6VBY6</accession>
<dbReference type="Proteomes" id="UP001219525">
    <property type="component" value="Unassembled WGS sequence"/>
</dbReference>
<reference evidence="1" key="1">
    <citation type="submission" date="2023-03" db="EMBL/GenBank/DDBJ databases">
        <title>Massive genome expansion in bonnet fungi (Mycena s.s.) driven by repeated elements and novel gene families across ecological guilds.</title>
        <authorList>
            <consortium name="Lawrence Berkeley National Laboratory"/>
            <person name="Harder C.B."/>
            <person name="Miyauchi S."/>
            <person name="Viragh M."/>
            <person name="Kuo A."/>
            <person name="Thoen E."/>
            <person name="Andreopoulos B."/>
            <person name="Lu D."/>
            <person name="Skrede I."/>
            <person name="Drula E."/>
            <person name="Henrissat B."/>
            <person name="Morin E."/>
            <person name="Kohler A."/>
            <person name="Barry K."/>
            <person name="LaButti K."/>
            <person name="Morin E."/>
            <person name="Salamov A."/>
            <person name="Lipzen A."/>
            <person name="Mereny Z."/>
            <person name="Hegedus B."/>
            <person name="Baldrian P."/>
            <person name="Stursova M."/>
            <person name="Weitz H."/>
            <person name="Taylor A."/>
            <person name="Grigoriev I.V."/>
            <person name="Nagy L.G."/>
            <person name="Martin F."/>
            <person name="Kauserud H."/>
        </authorList>
    </citation>
    <scope>NUCLEOTIDE SEQUENCE</scope>
    <source>
        <strain evidence="1">9144</strain>
    </source>
</reference>
<evidence type="ECO:0000313" key="1">
    <source>
        <dbReference type="EMBL" id="KAJ7205428.1"/>
    </source>
</evidence>
<protein>
    <submittedName>
        <fullName evidence="1">Uncharacterized protein</fullName>
    </submittedName>
</protein>
<keyword evidence="2" id="KW-1185">Reference proteome</keyword>
<dbReference type="EMBL" id="JARJCW010000043">
    <property type="protein sequence ID" value="KAJ7205428.1"/>
    <property type="molecule type" value="Genomic_DNA"/>
</dbReference>
<organism evidence="1 2">
    <name type="scientific">Mycena pura</name>
    <dbReference type="NCBI Taxonomy" id="153505"/>
    <lineage>
        <taxon>Eukaryota</taxon>
        <taxon>Fungi</taxon>
        <taxon>Dikarya</taxon>
        <taxon>Basidiomycota</taxon>
        <taxon>Agaricomycotina</taxon>
        <taxon>Agaricomycetes</taxon>
        <taxon>Agaricomycetidae</taxon>
        <taxon>Agaricales</taxon>
        <taxon>Marasmiineae</taxon>
        <taxon>Mycenaceae</taxon>
        <taxon>Mycena</taxon>
    </lineage>
</organism>
<gene>
    <name evidence="1" type="ORF">GGX14DRAFT_367976</name>
</gene>
<comment type="caution">
    <text evidence="1">The sequence shown here is derived from an EMBL/GenBank/DDBJ whole genome shotgun (WGS) entry which is preliminary data.</text>
</comment>
<sequence>AFCSVRNIYTRCGHAENLPPIEVTSGTDTRTAAINMLSKVKCESTHCKFSPNHPDSCGPPYCSRTCNQYRLYPEQYSAL</sequence>
<evidence type="ECO:0000313" key="2">
    <source>
        <dbReference type="Proteomes" id="UP001219525"/>
    </source>
</evidence>
<name>A0AAD6VBY6_9AGAR</name>
<dbReference type="AlphaFoldDB" id="A0AAD6VBY6"/>